<evidence type="ECO:0000256" key="4">
    <source>
        <dbReference type="ARBA" id="ARBA00023242"/>
    </source>
</evidence>
<feature type="region of interest" description="Disordered" evidence="7">
    <location>
        <begin position="83"/>
        <end position="144"/>
    </location>
</feature>
<dbReference type="InterPro" id="IPR017970">
    <property type="entry name" value="Homeobox_CS"/>
</dbReference>
<comment type="similarity">
    <text evidence="1">Belongs to the distal-less homeobox family.</text>
</comment>
<dbReference type="InterPro" id="IPR000047">
    <property type="entry name" value="HTH_motif"/>
</dbReference>
<dbReference type="PANTHER" id="PTHR24327">
    <property type="entry name" value="HOMEOBOX PROTEIN"/>
    <property type="match status" value="1"/>
</dbReference>
<comment type="subcellular location">
    <subcellularLocation>
        <location evidence="5 6">Nucleus</location>
    </subcellularLocation>
</comment>
<dbReference type="InterPro" id="IPR050460">
    <property type="entry name" value="Distal-less_Homeobox_TF"/>
</dbReference>
<evidence type="ECO:0000256" key="7">
    <source>
        <dbReference type="SAM" id="MobiDB-lite"/>
    </source>
</evidence>
<dbReference type="FunFam" id="1.10.10.60:FF:000424">
    <property type="entry name" value="ANTP homeobox protein"/>
    <property type="match status" value="1"/>
</dbReference>
<dbReference type="AlphaFoldDB" id="E4XYU6"/>
<dbReference type="SMART" id="SM00389">
    <property type="entry name" value="HOX"/>
    <property type="match status" value="1"/>
</dbReference>
<keyword evidence="10" id="KW-1185">Reference proteome</keyword>
<name>E4XYU6_OIKDI</name>
<dbReference type="Gene3D" id="1.10.10.60">
    <property type="entry name" value="Homeodomain-like"/>
    <property type="match status" value="1"/>
</dbReference>
<evidence type="ECO:0000259" key="8">
    <source>
        <dbReference type="PROSITE" id="PS50071"/>
    </source>
</evidence>
<dbReference type="Pfam" id="PF00046">
    <property type="entry name" value="Homeodomain"/>
    <property type="match status" value="1"/>
</dbReference>
<keyword evidence="4 5" id="KW-0539">Nucleus</keyword>
<dbReference type="PANTHER" id="PTHR24327:SF81">
    <property type="entry name" value="HOMEOTIC PROTEIN DISTAL-LESS-RELATED"/>
    <property type="match status" value="1"/>
</dbReference>
<keyword evidence="2 5" id="KW-0238">DNA-binding</keyword>
<dbReference type="GO" id="GO:0005634">
    <property type="term" value="C:nucleus"/>
    <property type="evidence" value="ECO:0007669"/>
    <property type="project" value="UniProtKB-SubCell"/>
</dbReference>
<dbReference type="GO" id="GO:0000978">
    <property type="term" value="F:RNA polymerase II cis-regulatory region sequence-specific DNA binding"/>
    <property type="evidence" value="ECO:0007669"/>
    <property type="project" value="TreeGrafter"/>
</dbReference>
<reference evidence="9" key="1">
    <citation type="journal article" date="2010" name="Science">
        <title>Plasticity of animal genome architecture unmasked by rapid evolution of a pelagic tunicate.</title>
        <authorList>
            <person name="Denoeud F."/>
            <person name="Henriet S."/>
            <person name="Mungpakdee S."/>
            <person name="Aury J.M."/>
            <person name="Da Silva C."/>
            <person name="Brinkmann H."/>
            <person name="Mikhaleva J."/>
            <person name="Olsen L.C."/>
            <person name="Jubin C."/>
            <person name="Canestro C."/>
            <person name="Bouquet J.M."/>
            <person name="Danks G."/>
            <person name="Poulain J."/>
            <person name="Campsteijn C."/>
            <person name="Adamski M."/>
            <person name="Cross I."/>
            <person name="Yadetie F."/>
            <person name="Muffato M."/>
            <person name="Louis A."/>
            <person name="Butcher S."/>
            <person name="Tsagkogeorga G."/>
            <person name="Konrad A."/>
            <person name="Singh S."/>
            <person name="Jensen M.F."/>
            <person name="Cong E.H."/>
            <person name="Eikeseth-Otteraa H."/>
            <person name="Noel B."/>
            <person name="Anthouard V."/>
            <person name="Porcel B.M."/>
            <person name="Kachouri-Lafond R."/>
            <person name="Nishino A."/>
            <person name="Ugolini M."/>
            <person name="Chourrout P."/>
            <person name="Nishida H."/>
            <person name="Aasland R."/>
            <person name="Huzurbazar S."/>
            <person name="Westhof E."/>
            <person name="Delsuc F."/>
            <person name="Lehrach H."/>
            <person name="Reinhardt R."/>
            <person name="Weissenbach J."/>
            <person name="Roy S.W."/>
            <person name="Artiguenave F."/>
            <person name="Postlethwait J.H."/>
            <person name="Manak J.R."/>
            <person name="Thompson E.M."/>
            <person name="Jaillon O."/>
            <person name="Du Pasquier L."/>
            <person name="Boudinot P."/>
            <person name="Liberles D.A."/>
            <person name="Volff J.N."/>
            <person name="Philippe H."/>
            <person name="Lenhard B."/>
            <person name="Roest Crollius H."/>
            <person name="Wincker P."/>
            <person name="Chourrout D."/>
        </authorList>
    </citation>
    <scope>NUCLEOTIDE SEQUENCE [LARGE SCALE GENOMIC DNA]</scope>
</reference>
<dbReference type="InterPro" id="IPR001356">
    <property type="entry name" value="HD"/>
</dbReference>
<feature type="compositionally biased region" description="Polar residues" evidence="7">
    <location>
        <begin position="101"/>
        <end position="113"/>
    </location>
</feature>
<dbReference type="OrthoDB" id="6159439at2759"/>
<dbReference type="GO" id="GO:0000981">
    <property type="term" value="F:DNA-binding transcription factor activity, RNA polymerase II-specific"/>
    <property type="evidence" value="ECO:0007669"/>
    <property type="project" value="InterPro"/>
</dbReference>
<protein>
    <recommendedName>
        <fullName evidence="8">Homeobox domain-containing protein</fullName>
    </recommendedName>
</protein>
<sequence>MSFLNCGSSLSTFELWCSLTQSHNQQAHENLLHEMENFYQNPFSQNSSIPINPLSAEAEHDARPIMLPSERSGHVEIKIERNCDSPHENSVDSGLSDCGSPRQSAESGENSLNGIEGDLNDFEKATGNVSDDDEEGDEKKKARKPRTIYTSLQLQQLNSYFQKTQYLSLPERADLAVNLGLSQTQVKIWFQNRRSKMKKMLKQRPNGSYDEAEVAFDERSAANSRPSHFASTPSYFRQNAQPAFNYPREHDFANRLQMENSNWANRLSNSW</sequence>
<evidence type="ECO:0000313" key="9">
    <source>
        <dbReference type="EMBL" id="CBY14808.1"/>
    </source>
</evidence>
<evidence type="ECO:0000256" key="5">
    <source>
        <dbReference type="PROSITE-ProRule" id="PRU00108"/>
    </source>
</evidence>
<dbReference type="SUPFAM" id="SSF46689">
    <property type="entry name" value="Homeodomain-like"/>
    <property type="match status" value="1"/>
</dbReference>
<evidence type="ECO:0000256" key="3">
    <source>
        <dbReference type="ARBA" id="ARBA00023155"/>
    </source>
</evidence>
<keyword evidence="3 5" id="KW-0371">Homeobox</keyword>
<proteinExistence type="inferred from homology"/>
<dbReference type="PROSITE" id="PS50071">
    <property type="entry name" value="HOMEOBOX_2"/>
    <property type="match status" value="1"/>
</dbReference>
<dbReference type="PRINTS" id="PR00031">
    <property type="entry name" value="HTHREPRESSR"/>
</dbReference>
<evidence type="ECO:0000256" key="1">
    <source>
        <dbReference type="ARBA" id="ARBA00007916"/>
    </source>
</evidence>
<feature type="domain" description="Homeobox" evidence="8">
    <location>
        <begin position="140"/>
        <end position="200"/>
    </location>
</feature>
<dbReference type="InterPro" id="IPR020479">
    <property type="entry name" value="HD_metazoa"/>
</dbReference>
<evidence type="ECO:0000256" key="2">
    <source>
        <dbReference type="ARBA" id="ARBA00023125"/>
    </source>
</evidence>
<accession>E4XYU6</accession>
<dbReference type="PRINTS" id="PR00024">
    <property type="entry name" value="HOMEOBOX"/>
</dbReference>
<dbReference type="PROSITE" id="PS00027">
    <property type="entry name" value="HOMEOBOX_1"/>
    <property type="match status" value="1"/>
</dbReference>
<evidence type="ECO:0000313" key="10">
    <source>
        <dbReference type="Proteomes" id="UP000001307"/>
    </source>
</evidence>
<organism evidence="9">
    <name type="scientific">Oikopleura dioica</name>
    <name type="common">Tunicate</name>
    <dbReference type="NCBI Taxonomy" id="34765"/>
    <lineage>
        <taxon>Eukaryota</taxon>
        <taxon>Metazoa</taxon>
        <taxon>Chordata</taxon>
        <taxon>Tunicata</taxon>
        <taxon>Appendicularia</taxon>
        <taxon>Copelata</taxon>
        <taxon>Oikopleuridae</taxon>
        <taxon>Oikopleura</taxon>
    </lineage>
</organism>
<dbReference type="InParanoid" id="E4XYU6"/>
<dbReference type="Proteomes" id="UP000001307">
    <property type="component" value="Unassembled WGS sequence"/>
</dbReference>
<dbReference type="InterPro" id="IPR009057">
    <property type="entry name" value="Homeodomain-like_sf"/>
</dbReference>
<dbReference type="EMBL" id="FN653353">
    <property type="protein sequence ID" value="CBY14808.1"/>
    <property type="molecule type" value="Genomic_DNA"/>
</dbReference>
<dbReference type="CDD" id="cd00086">
    <property type="entry name" value="homeodomain"/>
    <property type="match status" value="1"/>
</dbReference>
<gene>
    <name evidence="9" type="ORF">GSOID_T00009888001</name>
</gene>
<feature type="DNA-binding region" description="Homeobox" evidence="5">
    <location>
        <begin position="142"/>
        <end position="201"/>
    </location>
</feature>
<evidence type="ECO:0000256" key="6">
    <source>
        <dbReference type="RuleBase" id="RU000682"/>
    </source>
</evidence>